<evidence type="ECO:0000313" key="1">
    <source>
        <dbReference type="EMBL" id="MCZ0857011.1"/>
    </source>
</evidence>
<dbReference type="EMBL" id="JAPTMY010000004">
    <property type="protein sequence ID" value="MCZ0857011.1"/>
    <property type="molecule type" value="Genomic_DNA"/>
</dbReference>
<organism evidence="2 3">
    <name type="scientific">Actinomyces israelii</name>
    <dbReference type="NCBI Taxonomy" id="1659"/>
    <lineage>
        <taxon>Bacteria</taxon>
        <taxon>Bacillati</taxon>
        <taxon>Actinomycetota</taxon>
        <taxon>Actinomycetes</taxon>
        <taxon>Actinomycetales</taxon>
        <taxon>Actinomycetaceae</taxon>
        <taxon>Actinomyces</taxon>
    </lineage>
</organism>
<evidence type="ECO:0000313" key="3">
    <source>
        <dbReference type="Proteomes" id="UP001072034"/>
    </source>
</evidence>
<sequence>MWNTAKANIANPRALAPENTFAPLTAYITNRTFDHDVEHLPVTPPHTDLV</sequence>
<dbReference type="EMBL" id="JAPTMY010000055">
    <property type="protein sequence ID" value="MCZ0859471.1"/>
    <property type="molecule type" value="Genomic_DNA"/>
</dbReference>
<evidence type="ECO:0000313" key="2">
    <source>
        <dbReference type="EMBL" id="MCZ0859471.1"/>
    </source>
</evidence>
<name>A0ABT4ID30_9ACTO</name>
<protein>
    <submittedName>
        <fullName evidence="2">Uncharacterized protein</fullName>
    </submittedName>
</protein>
<accession>A0ABT4ID30</accession>
<dbReference type="RefSeq" id="WP_268916684.1">
    <property type="nucleotide sequence ID" value="NZ_JAPTMY010000004.1"/>
</dbReference>
<keyword evidence="3" id="KW-1185">Reference proteome</keyword>
<dbReference type="Proteomes" id="UP001072034">
    <property type="component" value="Unassembled WGS sequence"/>
</dbReference>
<reference evidence="2" key="1">
    <citation type="submission" date="2022-10" db="EMBL/GenBank/DDBJ databases">
        <title>Genome sequence of Actinomyces israelii ATCC 10048.</title>
        <authorList>
            <person name="Watt R.M."/>
            <person name="Tong W.M."/>
        </authorList>
    </citation>
    <scope>NUCLEOTIDE SEQUENCE</scope>
    <source>
        <strain evidence="2">ATCC 10048</strain>
    </source>
</reference>
<comment type="caution">
    <text evidence="2">The sequence shown here is derived from an EMBL/GenBank/DDBJ whole genome shotgun (WGS) entry which is preliminary data.</text>
</comment>
<gene>
    <name evidence="1" type="ORF">OHJ16_02975</name>
    <name evidence="2" type="ORF">OHJ16_15670</name>
</gene>
<proteinExistence type="predicted"/>